<evidence type="ECO:0000313" key="1">
    <source>
        <dbReference type="EMBL" id="WEF31237.1"/>
    </source>
</evidence>
<evidence type="ECO:0000313" key="2">
    <source>
        <dbReference type="Proteomes" id="UP001216510"/>
    </source>
</evidence>
<sequence>MAGSPACTGFKPGPLPGCLPSSVVQIIAGGGNSLLLGDNIVVKVVLPR</sequence>
<dbReference type="RefSeq" id="WP_277414017.1">
    <property type="nucleotide sequence ID" value="NZ_CP119083.1"/>
</dbReference>
<name>A0ABY8B903_9BURK</name>
<keyword evidence="2" id="KW-1185">Reference proteome</keyword>
<dbReference type="Proteomes" id="UP001216510">
    <property type="component" value="Chromosome"/>
</dbReference>
<reference evidence="1 2" key="1">
    <citation type="submission" date="2023-02" db="EMBL/GenBank/DDBJ databases">
        <title>Gemone sequence of Telluria chitinolytica ACM 3522T.</title>
        <authorList>
            <person name="Frediansyah A."/>
            <person name="Miess H."/>
            <person name="Gross H."/>
        </authorList>
    </citation>
    <scope>NUCLEOTIDE SEQUENCE [LARGE SCALE GENOMIC DNA]</scope>
    <source>
        <strain evidence="1 2">ACM 3522</strain>
    </source>
</reference>
<accession>A0ABY8B903</accession>
<protein>
    <submittedName>
        <fullName evidence="1">Uncharacterized protein</fullName>
    </submittedName>
</protein>
<dbReference type="EMBL" id="CP119083">
    <property type="protein sequence ID" value="WEF31237.1"/>
    <property type="molecule type" value="Genomic_DNA"/>
</dbReference>
<organism evidence="1 2">
    <name type="scientific">Pseudoduganella chitinolytica</name>
    <dbReference type="NCBI Taxonomy" id="34070"/>
    <lineage>
        <taxon>Bacteria</taxon>
        <taxon>Pseudomonadati</taxon>
        <taxon>Pseudomonadota</taxon>
        <taxon>Betaproteobacteria</taxon>
        <taxon>Burkholderiales</taxon>
        <taxon>Oxalobacteraceae</taxon>
        <taxon>Telluria group</taxon>
        <taxon>Pseudoduganella</taxon>
    </lineage>
</organism>
<gene>
    <name evidence="1" type="ORF">PX653_17425</name>
</gene>
<proteinExistence type="predicted"/>